<reference evidence="6 7" key="1">
    <citation type="journal article" date="2019" name="Int. J. Syst. Evol. Microbiol.">
        <title>Bifidobacterium jacchi sp. nov., isolated from the faeces of a baby common marmoset (Callithrix jacchus).</title>
        <authorList>
            <person name="Modesto M."/>
            <person name="Watanabe K."/>
            <person name="Arita M."/>
            <person name="Satti M."/>
            <person name="Oki K."/>
            <person name="Sciavilla P."/>
            <person name="Patavino C."/>
            <person name="Camma C."/>
            <person name="Michelini S."/>
            <person name="Sgorbati B."/>
            <person name="Mattarelli P."/>
        </authorList>
    </citation>
    <scope>NUCLEOTIDE SEQUENCE [LARGE SCALE GENOMIC DNA]</scope>
    <source>
        <strain evidence="6 7">MRM 9.3</strain>
    </source>
</reference>
<dbReference type="SMART" id="SM00382">
    <property type="entry name" value="AAA"/>
    <property type="match status" value="1"/>
</dbReference>
<comment type="caution">
    <text evidence="6">The sequence shown here is derived from an EMBL/GenBank/DDBJ whole genome shotgun (WGS) entry which is preliminary data.</text>
</comment>
<protein>
    <submittedName>
        <fullName evidence="6">ATP-binding cassette domain-containing protein</fullName>
    </submittedName>
</protein>
<evidence type="ECO:0000256" key="2">
    <source>
        <dbReference type="ARBA" id="ARBA00022448"/>
    </source>
</evidence>
<dbReference type="RefSeq" id="WP_151917592.1">
    <property type="nucleotide sequence ID" value="NZ_RQSP01000059.1"/>
</dbReference>
<dbReference type="InterPro" id="IPR027417">
    <property type="entry name" value="P-loop_NTPase"/>
</dbReference>
<dbReference type="SUPFAM" id="SSF52540">
    <property type="entry name" value="P-loop containing nucleoside triphosphate hydrolases"/>
    <property type="match status" value="1"/>
</dbReference>
<dbReference type="OrthoDB" id="9806471at2"/>
<dbReference type="Gene3D" id="3.40.50.300">
    <property type="entry name" value="P-loop containing nucleotide triphosphate hydrolases"/>
    <property type="match status" value="1"/>
</dbReference>
<dbReference type="AlphaFoldDB" id="A0A5N5RCL1"/>
<dbReference type="GO" id="GO:0043190">
    <property type="term" value="C:ATP-binding cassette (ABC) transporter complex"/>
    <property type="evidence" value="ECO:0007669"/>
    <property type="project" value="TreeGrafter"/>
</dbReference>
<evidence type="ECO:0000256" key="1">
    <source>
        <dbReference type="ARBA" id="ARBA00005417"/>
    </source>
</evidence>
<keyword evidence="4 6" id="KW-0067">ATP-binding</keyword>
<evidence type="ECO:0000313" key="7">
    <source>
        <dbReference type="Proteomes" id="UP000326336"/>
    </source>
</evidence>
<dbReference type="GO" id="GO:0005524">
    <property type="term" value="F:ATP binding"/>
    <property type="evidence" value="ECO:0007669"/>
    <property type="project" value="UniProtKB-KW"/>
</dbReference>
<comment type="similarity">
    <text evidence="1">Belongs to the ABC transporter superfamily.</text>
</comment>
<evidence type="ECO:0000259" key="5">
    <source>
        <dbReference type="PROSITE" id="PS50893"/>
    </source>
</evidence>
<keyword evidence="7" id="KW-1185">Reference proteome</keyword>
<dbReference type="GO" id="GO:0042626">
    <property type="term" value="F:ATPase-coupled transmembrane transporter activity"/>
    <property type="evidence" value="ECO:0007669"/>
    <property type="project" value="TreeGrafter"/>
</dbReference>
<dbReference type="InterPro" id="IPR003593">
    <property type="entry name" value="AAA+_ATPase"/>
</dbReference>
<evidence type="ECO:0000256" key="4">
    <source>
        <dbReference type="ARBA" id="ARBA00022840"/>
    </source>
</evidence>
<accession>A0A5N5RCL1</accession>
<name>A0A5N5RCL1_9BIFI</name>
<dbReference type="GO" id="GO:0016887">
    <property type="term" value="F:ATP hydrolysis activity"/>
    <property type="evidence" value="ECO:0007669"/>
    <property type="project" value="InterPro"/>
</dbReference>
<organism evidence="6 7">
    <name type="scientific">Bifidobacterium jacchi</name>
    <dbReference type="NCBI Taxonomy" id="2490545"/>
    <lineage>
        <taxon>Bacteria</taxon>
        <taxon>Bacillati</taxon>
        <taxon>Actinomycetota</taxon>
        <taxon>Actinomycetes</taxon>
        <taxon>Bifidobacteriales</taxon>
        <taxon>Bifidobacteriaceae</taxon>
        <taxon>Bifidobacterium</taxon>
    </lineage>
</organism>
<dbReference type="Pfam" id="PF00005">
    <property type="entry name" value="ABC_tran"/>
    <property type="match status" value="1"/>
</dbReference>
<dbReference type="Proteomes" id="UP000326336">
    <property type="component" value="Unassembled WGS sequence"/>
</dbReference>
<evidence type="ECO:0000256" key="3">
    <source>
        <dbReference type="ARBA" id="ARBA00022741"/>
    </source>
</evidence>
<evidence type="ECO:0000313" key="6">
    <source>
        <dbReference type="EMBL" id="KAB5604515.1"/>
    </source>
</evidence>
<dbReference type="EMBL" id="RQSP01000059">
    <property type="protein sequence ID" value="KAB5604515.1"/>
    <property type="molecule type" value="Genomic_DNA"/>
</dbReference>
<dbReference type="PROSITE" id="PS50893">
    <property type="entry name" value="ABC_TRANSPORTER_2"/>
    <property type="match status" value="1"/>
</dbReference>
<gene>
    <name evidence="6" type="ORF">EHS19_09880</name>
</gene>
<proteinExistence type="inferred from homology"/>
<keyword evidence="3" id="KW-0547">Nucleotide-binding</keyword>
<dbReference type="PANTHER" id="PTHR43553">
    <property type="entry name" value="HEAVY METAL TRANSPORTER"/>
    <property type="match status" value="1"/>
</dbReference>
<keyword evidence="2" id="KW-0813">Transport</keyword>
<sequence length="267" mass="29039">MGLFDFLSSRKPASPRPHALTFSLEQAGHVYDGGNVGLEPTTLTIDADTRRVAVIGLNGSGKTTLLKLLDGALAATEGTVTIGAGDETLDPSNKRDLKRVEDLVGKVRREEIPNAYYQAKNIREAIDLPLRKHKVPESERHAIVGNLFAHFDLTGVAHQPASSLDSEKRHLLAIASALSFSPSAIIADEPTKGLDEIGSAHVARALFSYDKQVVFATHDIDLIQRKEYAIDRTLVLDDHKIVFDGTPEEAAAFYTDLIRSKYAATKG</sequence>
<feature type="domain" description="ABC transporter" evidence="5">
    <location>
        <begin position="22"/>
        <end position="263"/>
    </location>
</feature>
<dbReference type="InterPro" id="IPR050095">
    <property type="entry name" value="ECF_ABC_transporter_ATP-bd"/>
</dbReference>
<dbReference type="InterPro" id="IPR003439">
    <property type="entry name" value="ABC_transporter-like_ATP-bd"/>
</dbReference>